<keyword evidence="4" id="KW-1185">Reference proteome</keyword>
<reference evidence="4" key="1">
    <citation type="journal article" date="2011" name="Genome Res.">
        <title>Phylogeny-wide analysis of social amoeba genomes highlights ancient origins for complex intercellular communication.</title>
        <authorList>
            <person name="Heidel A.J."/>
            <person name="Lawal H.M."/>
            <person name="Felder M."/>
            <person name="Schilde C."/>
            <person name="Helps N.R."/>
            <person name="Tunggal B."/>
            <person name="Rivero F."/>
            <person name="John U."/>
            <person name="Schleicher M."/>
            <person name="Eichinger L."/>
            <person name="Platzer M."/>
            <person name="Noegel A.A."/>
            <person name="Schaap P."/>
            <person name="Gloeckner G."/>
        </authorList>
    </citation>
    <scope>NUCLEOTIDE SEQUENCE [LARGE SCALE GENOMIC DNA]</scope>
    <source>
        <strain evidence="4">SH3</strain>
    </source>
</reference>
<evidence type="ECO:0000313" key="4">
    <source>
        <dbReference type="Proteomes" id="UP000007797"/>
    </source>
</evidence>
<dbReference type="Gene3D" id="3.40.50.1820">
    <property type="entry name" value="alpha/beta hydrolase"/>
    <property type="match status" value="1"/>
</dbReference>
<dbReference type="AlphaFoldDB" id="F4PV81"/>
<dbReference type="ESTHER" id="dicfs-f4pv81">
    <property type="family name" value="Ndr_family"/>
</dbReference>
<dbReference type="InterPro" id="IPR004142">
    <property type="entry name" value="NDRG"/>
</dbReference>
<name>F4PV81_CACFS</name>
<evidence type="ECO:0000256" key="1">
    <source>
        <dbReference type="ARBA" id="ARBA00005598"/>
    </source>
</evidence>
<evidence type="ECO:0000313" key="3">
    <source>
        <dbReference type="EMBL" id="EGG21989.1"/>
    </source>
</evidence>
<dbReference type="InterPro" id="IPR029058">
    <property type="entry name" value="AB_hydrolase_fold"/>
</dbReference>
<dbReference type="KEGG" id="dfa:DFA_01875"/>
<proteinExistence type="inferred from homology"/>
<evidence type="ECO:0000256" key="2">
    <source>
        <dbReference type="SAM" id="MobiDB-lite"/>
    </source>
</evidence>
<feature type="compositionally biased region" description="Polar residues" evidence="2">
    <location>
        <begin position="1"/>
        <end position="12"/>
    </location>
</feature>
<gene>
    <name evidence="3" type="ORF">DFA_01875</name>
</gene>
<dbReference type="OrthoDB" id="741027at2759"/>
<dbReference type="EMBL" id="GL883010">
    <property type="protein sequence ID" value="EGG21989.1"/>
    <property type="molecule type" value="Genomic_DNA"/>
</dbReference>
<organism evidence="3 4">
    <name type="scientific">Cavenderia fasciculata</name>
    <name type="common">Slime mold</name>
    <name type="synonym">Dictyostelium fasciculatum</name>
    <dbReference type="NCBI Taxonomy" id="261658"/>
    <lineage>
        <taxon>Eukaryota</taxon>
        <taxon>Amoebozoa</taxon>
        <taxon>Evosea</taxon>
        <taxon>Eumycetozoa</taxon>
        <taxon>Dictyostelia</taxon>
        <taxon>Acytosteliales</taxon>
        <taxon>Cavenderiaceae</taxon>
        <taxon>Cavenderia</taxon>
    </lineage>
</organism>
<dbReference type="Pfam" id="PF03096">
    <property type="entry name" value="Ndr"/>
    <property type="match status" value="1"/>
</dbReference>
<protein>
    <submittedName>
        <fullName evidence="3">NDR family protein</fullName>
    </submittedName>
</protein>
<dbReference type="PANTHER" id="PTHR11034">
    <property type="entry name" value="N-MYC DOWNSTREAM REGULATED"/>
    <property type="match status" value="1"/>
</dbReference>
<sequence length="376" mass="42286">MLEETTSPTQQQLNKSSSGLNKSSNGLNKSTSGLRNSRSGGNLQVLVHDYTPTLNENETAHQIKSTKGKYNITCYERKGHLCGAVNSPVLITYHDLGLNHVSCFNSFFDQPKVRCILPYLHIIHIEAPGHEYNAQTIDSDDYPTMQEMAEDVLDVIEYFKVKQFIGMGAGAGGGVLTQFTVDHPRYVLGLILIGSDIKSFSWLETVKQWVGFNSIPSHKNPNSVKNYLLNHYYSENMEETNPDLREHLKRDMEMINPENMCHYVGSFLKRKDISQSLIKSLSCKVLVIVGKDSSVSDDVIEVFSHFNPRYSTMLQIPDCGILVSAEKPTMMVEPFKLFMQGLGYLLNYYASIGDSQEILPPSTINNSQEMNLPQQI</sequence>
<feature type="region of interest" description="Disordered" evidence="2">
    <location>
        <begin position="1"/>
        <end position="42"/>
    </location>
</feature>
<comment type="similarity">
    <text evidence="1">Belongs to the NDRG family.</text>
</comment>
<dbReference type="RefSeq" id="XP_004359840.1">
    <property type="nucleotide sequence ID" value="XM_004359783.1"/>
</dbReference>
<accession>F4PV81</accession>
<feature type="compositionally biased region" description="Low complexity" evidence="2">
    <location>
        <begin position="13"/>
        <end position="34"/>
    </location>
</feature>
<dbReference type="SUPFAM" id="SSF53474">
    <property type="entry name" value="alpha/beta-Hydrolases"/>
    <property type="match status" value="1"/>
</dbReference>
<dbReference type="GeneID" id="14874204"/>
<dbReference type="OMA" id="EHPPDFE"/>
<dbReference type="Proteomes" id="UP000007797">
    <property type="component" value="Unassembled WGS sequence"/>
</dbReference>